<evidence type="ECO:0000256" key="6">
    <source>
        <dbReference type="ARBA" id="ARBA00049183"/>
    </source>
</evidence>
<dbReference type="GO" id="GO:0043842">
    <property type="term" value="F:Kdo transferase activity"/>
    <property type="evidence" value="ECO:0007669"/>
    <property type="project" value="UniProtKB-EC"/>
</dbReference>
<evidence type="ECO:0000256" key="5">
    <source>
        <dbReference type="ARBA" id="ARBA00031445"/>
    </source>
</evidence>
<keyword evidence="4 9" id="KW-0808">Transferase</keyword>
<feature type="domain" description="3-deoxy-D-manno-octulosonic-acid transferase N-terminal" evidence="10">
    <location>
        <begin position="33"/>
        <end position="211"/>
    </location>
</feature>
<dbReference type="PANTHER" id="PTHR42755">
    <property type="entry name" value="3-DEOXY-MANNO-OCTULOSONATE CYTIDYLYLTRANSFERASE"/>
    <property type="match status" value="1"/>
</dbReference>
<dbReference type="GO" id="GO:0009244">
    <property type="term" value="P:lipopolysaccharide core region biosynthetic process"/>
    <property type="evidence" value="ECO:0007669"/>
    <property type="project" value="UniProtKB-UniRule"/>
</dbReference>
<dbReference type="Gene3D" id="3.40.50.11720">
    <property type="entry name" value="3-Deoxy-D-manno-octulosonic-acid transferase, N-terminal domain"/>
    <property type="match status" value="1"/>
</dbReference>
<proteinExistence type="inferred from homology"/>
<dbReference type="KEGG" id="lamb:KBB96_06500"/>
<dbReference type="Pfam" id="PF04413">
    <property type="entry name" value="Glycos_transf_N"/>
    <property type="match status" value="1"/>
</dbReference>
<evidence type="ECO:0000256" key="4">
    <source>
        <dbReference type="ARBA" id="ARBA00022679"/>
    </source>
</evidence>
<dbReference type="Proteomes" id="UP000676169">
    <property type="component" value="Chromosome"/>
</dbReference>
<evidence type="ECO:0000259" key="10">
    <source>
        <dbReference type="Pfam" id="PF04413"/>
    </source>
</evidence>
<name>A0A975PG91_9BACT</name>
<dbReference type="SUPFAM" id="SSF53756">
    <property type="entry name" value="UDP-Glycosyltransferase/glycogen phosphorylase"/>
    <property type="match status" value="1"/>
</dbReference>
<keyword evidence="12" id="KW-1185">Reference proteome</keyword>
<dbReference type="InterPro" id="IPR039901">
    <property type="entry name" value="Kdotransferase"/>
</dbReference>
<comment type="similarity">
    <text evidence="9">Belongs to the glycosyltransferase group 1 family.</text>
</comment>
<dbReference type="PANTHER" id="PTHR42755:SF1">
    <property type="entry name" value="3-DEOXY-D-MANNO-OCTULOSONIC ACID TRANSFERASE, MITOCHONDRIAL-RELATED"/>
    <property type="match status" value="1"/>
</dbReference>
<evidence type="ECO:0000313" key="11">
    <source>
        <dbReference type="EMBL" id="QUE52539.1"/>
    </source>
</evidence>
<evidence type="ECO:0000256" key="3">
    <source>
        <dbReference type="ARBA" id="ARBA00019077"/>
    </source>
</evidence>
<dbReference type="Gene3D" id="3.40.50.2000">
    <property type="entry name" value="Glycogen Phosphorylase B"/>
    <property type="match status" value="1"/>
</dbReference>
<dbReference type="InterPro" id="IPR038107">
    <property type="entry name" value="Glycos_transf_N_sf"/>
</dbReference>
<evidence type="ECO:0000256" key="9">
    <source>
        <dbReference type="RuleBase" id="RU365103"/>
    </source>
</evidence>
<comment type="catalytic activity">
    <reaction evidence="6 9">
        <text>lipid IVA (E. coli) + CMP-3-deoxy-beta-D-manno-octulosonate = alpha-Kdo-(2-&gt;6)-lipid IVA (E. coli) + CMP + H(+)</text>
        <dbReference type="Rhea" id="RHEA:28066"/>
        <dbReference type="ChEBI" id="CHEBI:15378"/>
        <dbReference type="ChEBI" id="CHEBI:58603"/>
        <dbReference type="ChEBI" id="CHEBI:60364"/>
        <dbReference type="ChEBI" id="CHEBI:60377"/>
        <dbReference type="ChEBI" id="CHEBI:85987"/>
        <dbReference type="EC" id="2.4.99.12"/>
    </reaction>
</comment>
<keyword evidence="9" id="KW-0448">Lipopolysaccharide biosynthesis</keyword>
<organism evidence="11 12">
    <name type="scientific">Luteolibacter ambystomatis</name>
    <dbReference type="NCBI Taxonomy" id="2824561"/>
    <lineage>
        <taxon>Bacteria</taxon>
        <taxon>Pseudomonadati</taxon>
        <taxon>Verrucomicrobiota</taxon>
        <taxon>Verrucomicrobiia</taxon>
        <taxon>Verrucomicrobiales</taxon>
        <taxon>Verrucomicrobiaceae</taxon>
        <taxon>Luteolibacter</taxon>
    </lineage>
</organism>
<feature type="active site" description="Proton acceptor" evidence="7">
    <location>
        <position position="61"/>
    </location>
</feature>
<comment type="function">
    <text evidence="9">Involved in lipopolysaccharide (LPS) biosynthesis. Catalyzes the transfer of 3-deoxy-D-manno-octulosonate (Kdo) residue(s) from CMP-Kdo to lipid IV(A), the tetraacyldisaccharide-1,4'-bisphosphate precursor of lipid A.</text>
</comment>
<feature type="site" description="Transition state stabilizer" evidence="8">
    <location>
        <position position="131"/>
    </location>
</feature>
<evidence type="ECO:0000313" key="12">
    <source>
        <dbReference type="Proteomes" id="UP000676169"/>
    </source>
</evidence>
<dbReference type="EMBL" id="CP073100">
    <property type="protein sequence ID" value="QUE52539.1"/>
    <property type="molecule type" value="Genomic_DNA"/>
</dbReference>
<protein>
    <recommendedName>
        <fullName evidence="3 9">3-deoxy-D-manno-octulosonic acid transferase</fullName>
        <shortName evidence="9">Kdo transferase</shortName>
        <ecNumber evidence="2 9">2.4.99.12</ecNumber>
    </recommendedName>
    <alternativeName>
        <fullName evidence="5 9">Lipid IV(A) 3-deoxy-D-manno-octulosonic acid transferase</fullName>
    </alternativeName>
</protein>
<dbReference type="GO" id="GO:0009245">
    <property type="term" value="P:lipid A biosynthetic process"/>
    <property type="evidence" value="ECO:0007669"/>
    <property type="project" value="TreeGrafter"/>
</dbReference>
<keyword evidence="9" id="KW-0472">Membrane</keyword>
<feature type="site" description="Transition state stabilizer" evidence="8">
    <location>
        <position position="209"/>
    </location>
</feature>
<dbReference type="GO" id="GO:0005886">
    <property type="term" value="C:plasma membrane"/>
    <property type="evidence" value="ECO:0007669"/>
    <property type="project" value="UniProtKB-SubCell"/>
</dbReference>
<gene>
    <name evidence="11" type="ORF">KBB96_06500</name>
</gene>
<keyword evidence="9" id="KW-1003">Cell membrane</keyword>
<evidence type="ECO:0000256" key="8">
    <source>
        <dbReference type="PIRSR" id="PIRSR639901-2"/>
    </source>
</evidence>
<dbReference type="AlphaFoldDB" id="A0A975PG91"/>
<reference evidence="11" key="1">
    <citation type="submission" date="2021-04" db="EMBL/GenBank/DDBJ databases">
        <title>Luteolibacter sp. 32A isolated from the skin of an Anderson's salamander (Ambystoma andersonii).</title>
        <authorList>
            <person name="Spergser J."/>
            <person name="Busse H.-J."/>
        </authorList>
    </citation>
    <scope>NUCLEOTIDE SEQUENCE</scope>
    <source>
        <strain evidence="11">32A</strain>
    </source>
</reference>
<sequence>MALYRLLLPVLFVAAFPGWLVKMARRGGFGSGLRERLSIYRAPIDYEPCGAVHLHAVSVGETLLALKLLREWRRAVPDQKFVLATGTATGHAVANEAGMEDVRIVYAPLDFRWMVRRYLKRFEPAQIVLVEGEAWPHLLLLSKRAGIPVRLVNARMSPRSQRRYRKFAEWIRPVFSQLDRVGVQESADAAIWQDLGVPAANVRVMGSLKFDPGTGAHPAKREEFTAMLADFGASRPIVLAASTHAGEEAMIATAIRGAAPGALPVIVPRHAERRAEVKAQLIAAGFEVVLRSQFSAPVDASAACLVVDSTGELRDWTAHADVVVIGKSFLGTGGQNPCEGVLAGRPVVFGPHMENFEPLATDLTRSGGCLRVSDGNSLPDTLRRALHPDTSLRDGVVAARSVLLRHEGSTARTVELLRS</sequence>
<dbReference type="InterPro" id="IPR007507">
    <property type="entry name" value="Glycos_transf_N"/>
</dbReference>
<evidence type="ECO:0000256" key="7">
    <source>
        <dbReference type="PIRSR" id="PIRSR639901-1"/>
    </source>
</evidence>
<dbReference type="EC" id="2.4.99.12" evidence="2 9"/>
<accession>A0A975PG91</accession>
<dbReference type="RefSeq" id="WP_211633723.1">
    <property type="nucleotide sequence ID" value="NZ_CP073100.1"/>
</dbReference>
<evidence type="ECO:0000256" key="1">
    <source>
        <dbReference type="ARBA" id="ARBA00004713"/>
    </source>
</evidence>
<comment type="pathway">
    <text evidence="1 9">Bacterial outer membrane biogenesis; LPS core biosynthesis.</text>
</comment>
<evidence type="ECO:0000256" key="2">
    <source>
        <dbReference type="ARBA" id="ARBA00012621"/>
    </source>
</evidence>
<comment type="subcellular location">
    <subcellularLocation>
        <location evidence="9">Cell membrane</location>
    </subcellularLocation>
</comment>